<evidence type="ECO:0000256" key="1">
    <source>
        <dbReference type="SAM" id="Phobius"/>
    </source>
</evidence>
<reference evidence="2" key="1">
    <citation type="submission" date="2020-01" db="EMBL/GenBank/DDBJ databases">
        <title>Insect and environment-associated Actinomycetes.</title>
        <authorList>
            <person name="Currrie C."/>
            <person name="Chevrette M."/>
            <person name="Carlson C."/>
            <person name="Stubbendieck R."/>
            <person name="Wendt-Pienkowski E."/>
        </authorList>
    </citation>
    <scope>NUCLEOTIDE SEQUENCE</scope>
    <source>
        <strain evidence="2">SID14436</strain>
    </source>
</reference>
<dbReference type="RefSeq" id="WP_164333759.1">
    <property type="nucleotide sequence ID" value="NZ_JAAGMD010000053.1"/>
</dbReference>
<feature type="transmembrane region" description="Helical" evidence="1">
    <location>
        <begin position="140"/>
        <end position="162"/>
    </location>
</feature>
<gene>
    <name evidence="2" type="ORF">G3I53_01980</name>
</gene>
<dbReference type="AlphaFoldDB" id="A0A6G3QN24"/>
<sequence>MRTSELAGPAGATNLKALRTAVRWSLVALLPAELVLLLCVVGGVRIAPGVQWAVRLAVLVPLLLSTVLAGLDHRRHRRGGLGRRAALRAALADSVPAAVRRLTAHEIFLSTSFLRWVARRGPHGVRRGDTAVPYASGQSAVMAGFLFVCVVETVMLALVIPWPVVHAVTLVVDVWGCYFVVALHASCVVRPHVIGADGSLRLRYGALLDIRVPAGRIASVRAVRAFPEGRMAAVGDDGTADLAVAGQTTVTVELTEPVRFVRVLGRPAEARAFRFYADDAASAVAALRARAPRPDAGRSAGVAGAPE</sequence>
<keyword evidence="1" id="KW-0472">Membrane</keyword>
<feature type="transmembrane region" description="Helical" evidence="1">
    <location>
        <begin position="52"/>
        <end position="71"/>
    </location>
</feature>
<keyword evidence="1" id="KW-1133">Transmembrane helix</keyword>
<comment type="caution">
    <text evidence="2">The sequence shown here is derived from an EMBL/GenBank/DDBJ whole genome shotgun (WGS) entry which is preliminary data.</text>
</comment>
<dbReference type="EMBL" id="JAAGMD010000053">
    <property type="protein sequence ID" value="NEA84866.1"/>
    <property type="molecule type" value="Genomic_DNA"/>
</dbReference>
<feature type="transmembrane region" description="Helical" evidence="1">
    <location>
        <begin position="21"/>
        <end position="46"/>
    </location>
</feature>
<keyword evidence="1" id="KW-0812">Transmembrane</keyword>
<accession>A0A6G3QN24</accession>
<organism evidence="2">
    <name type="scientific">Streptomyces sp. SID14436</name>
    <dbReference type="NCBI Taxonomy" id="2706070"/>
    <lineage>
        <taxon>Bacteria</taxon>
        <taxon>Bacillati</taxon>
        <taxon>Actinomycetota</taxon>
        <taxon>Actinomycetes</taxon>
        <taxon>Kitasatosporales</taxon>
        <taxon>Streptomycetaceae</taxon>
        <taxon>Streptomyces</taxon>
    </lineage>
</organism>
<feature type="transmembrane region" description="Helical" evidence="1">
    <location>
        <begin position="168"/>
        <end position="189"/>
    </location>
</feature>
<evidence type="ECO:0000313" key="2">
    <source>
        <dbReference type="EMBL" id="NEA84866.1"/>
    </source>
</evidence>
<proteinExistence type="predicted"/>
<name>A0A6G3QN24_9ACTN</name>
<protein>
    <submittedName>
        <fullName evidence="2">Uncharacterized protein</fullName>
    </submittedName>
</protein>